<accession>A0A6J5NQ48</accession>
<organism evidence="1">
    <name type="scientific">uncultured Caudovirales phage</name>
    <dbReference type="NCBI Taxonomy" id="2100421"/>
    <lineage>
        <taxon>Viruses</taxon>
        <taxon>Duplodnaviria</taxon>
        <taxon>Heunggongvirae</taxon>
        <taxon>Uroviricota</taxon>
        <taxon>Caudoviricetes</taxon>
        <taxon>Peduoviridae</taxon>
        <taxon>Maltschvirus</taxon>
        <taxon>Maltschvirus maltsch</taxon>
    </lineage>
</organism>
<dbReference type="EMBL" id="LR796670">
    <property type="protein sequence ID" value="CAB4159128.1"/>
    <property type="molecule type" value="Genomic_DNA"/>
</dbReference>
<reference evidence="1" key="1">
    <citation type="submission" date="2020-04" db="EMBL/GenBank/DDBJ databases">
        <authorList>
            <person name="Chiriac C."/>
            <person name="Salcher M."/>
            <person name="Ghai R."/>
            <person name="Kavagutti S V."/>
        </authorList>
    </citation>
    <scope>NUCLEOTIDE SEQUENCE</scope>
</reference>
<sequence length="86" mass="10040">MAREITLTGIQDITLEVKEEVTISTEIIYVEWIMDFADRAIARVAFNDPSRYLRDLTLWEGDDYVSIGQWTDQQAMDRIKELLNVT</sequence>
<name>A0A6J5NQ48_9CAUD</name>
<proteinExistence type="predicted"/>
<gene>
    <name evidence="1" type="ORF">UFOVP699_65</name>
</gene>
<evidence type="ECO:0000313" key="1">
    <source>
        <dbReference type="EMBL" id="CAB4159128.1"/>
    </source>
</evidence>
<protein>
    <submittedName>
        <fullName evidence="1">Uncharacterized protein</fullName>
    </submittedName>
</protein>